<dbReference type="InterPro" id="IPR010095">
    <property type="entry name" value="Cas12f1-like_TNB"/>
</dbReference>
<evidence type="ECO:0000259" key="2">
    <source>
        <dbReference type="Pfam" id="PF07282"/>
    </source>
</evidence>
<proteinExistence type="predicted"/>
<organism evidence="3">
    <name type="scientific">marine sediment metagenome</name>
    <dbReference type="NCBI Taxonomy" id="412755"/>
    <lineage>
        <taxon>unclassified sequences</taxon>
        <taxon>metagenomes</taxon>
        <taxon>ecological metagenomes</taxon>
    </lineage>
</organism>
<gene>
    <name evidence="3" type="ORF">LCGC14_2301520</name>
</gene>
<evidence type="ECO:0000256" key="1">
    <source>
        <dbReference type="ARBA" id="ARBA00023125"/>
    </source>
</evidence>
<sequence length="179" mass="20275">MNIILQLSTVPLANHICKLGNQIKTEKISYKGWQKNFGKSINRRAPATFLNILRRKVENTGGQLEEFSTINTCLSQVCHKCGTRKKKKLSKRWHECCGIHIQRDLYSAFLSYNVENNVLDISQANLNWPSAQSLLEQAMSRLNQVAIGKSRLASFGLGQRQSDSLVKDRSDINKVEDVV</sequence>
<accession>A0A0F9CNV1</accession>
<dbReference type="EMBL" id="LAZR01032455">
    <property type="protein sequence ID" value="KKL50834.1"/>
    <property type="molecule type" value="Genomic_DNA"/>
</dbReference>
<dbReference type="AlphaFoldDB" id="A0A0F9CNV1"/>
<name>A0A0F9CNV1_9ZZZZ</name>
<reference evidence="3" key="1">
    <citation type="journal article" date="2015" name="Nature">
        <title>Complex archaea that bridge the gap between prokaryotes and eukaryotes.</title>
        <authorList>
            <person name="Spang A."/>
            <person name="Saw J.H."/>
            <person name="Jorgensen S.L."/>
            <person name="Zaremba-Niedzwiedzka K."/>
            <person name="Martijn J."/>
            <person name="Lind A.E."/>
            <person name="van Eijk R."/>
            <person name="Schleper C."/>
            <person name="Guy L."/>
            <person name="Ettema T.J."/>
        </authorList>
    </citation>
    <scope>NUCLEOTIDE SEQUENCE</scope>
</reference>
<dbReference type="GO" id="GO:0003677">
    <property type="term" value="F:DNA binding"/>
    <property type="evidence" value="ECO:0007669"/>
    <property type="project" value="UniProtKB-KW"/>
</dbReference>
<keyword evidence="1" id="KW-0238">DNA-binding</keyword>
<comment type="caution">
    <text evidence="3">The sequence shown here is derived from an EMBL/GenBank/DDBJ whole genome shotgun (WGS) entry which is preliminary data.</text>
</comment>
<evidence type="ECO:0000313" key="3">
    <source>
        <dbReference type="EMBL" id="KKL50834.1"/>
    </source>
</evidence>
<dbReference type="Pfam" id="PF07282">
    <property type="entry name" value="Cas12f1-like_TNB"/>
    <property type="match status" value="1"/>
</dbReference>
<feature type="domain" description="Cas12f1-like TNB" evidence="2">
    <location>
        <begin position="48"/>
        <end position="108"/>
    </location>
</feature>
<feature type="non-terminal residue" evidence="3">
    <location>
        <position position="179"/>
    </location>
</feature>
<protein>
    <recommendedName>
        <fullName evidence="2">Cas12f1-like TNB domain-containing protein</fullName>
    </recommendedName>
</protein>